<accession>A0A0E9W5S0</accession>
<reference evidence="1" key="2">
    <citation type="journal article" date="2015" name="Fish Shellfish Immunol.">
        <title>Early steps in the European eel (Anguilla anguilla)-Vibrio vulnificus interaction in the gills: Role of the RtxA13 toxin.</title>
        <authorList>
            <person name="Callol A."/>
            <person name="Pajuelo D."/>
            <person name="Ebbesson L."/>
            <person name="Teles M."/>
            <person name="MacKenzie S."/>
            <person name="Amaro C."/>
        </authorList>
    </citation>
    <scope>NUCLEOTIDE SEQUENCE</scope>
</reference>
<organism evidence="1">
    <name type="scientific">Anguilla anguilla</name>
    <name type="common">European freshwater eel</name>
    <name type="synonym">Muraena anguilla</name>
    <dbReference type="NCBI Taxonomy" id="7936"/>
    <lineage>
        <taxon>Eukaryota</taxon>
        <taxon>Metazoa</taxon>
        <taxon>Chordata</taxon>
        <taxon>Craniata</taxon>
        <taxon>Vertebrata</taxon>
        <taxon>Euteleostomi</taxon>
        <taxon>Actinopterygii</taxon>
        <taxon>Neopterygii</taxon>
        <taxon>Teleostei</taxon>
        <taxon>Anguilliformes</taxon>
        <taxon>Anguillidae</taxon>
        <taxon>Anguilla</taxon>
    </lineage>
</organism>
<proteinExistence type="predicted"/>
<reference evidence="1" key="1">
    <citation type="submission" date="2014-11" db="EMBL/GenBank/DDBJ databases">
        <authorList>
            <person name="Amaro Gonzalez C."/>
        </authorList>
    </citation>
    <scope>NUCLEOTIDE SEQUENCE</scope>
</reference>
<evidence type="ECO:0000313" key="1">
    <source>
        <dbReference type="EMBL" id="JAH84793.1"/>
    </source>
</evidence>
<protein>
    <submittedName>
        <fullName evidence="1">Uncharacterized protein</fullName>
    </submittedName>
</protein>
<sequence length="86" mass="9803">MASVSLCENNGRIQRNHIDQKFLFLNLNLGTNLELSLFISCGLCKLVLHIFNLLKTWALNDTKCFGNTKVKKKKGCRFSSFFLCNS</sequence>
<dbReference type="EMBL" id="GBXM01023784">
    <property type="protein sequence ID" value="JAH84793.1"/>
    <property type="molecule type" value="Transcribed_RNA"/>
</dbReference>
<dbReference type="AlphaFoldDB" id="A0A0E9W5S0"/>
<name>A0A0E9W5S0_ANGAN</name>